<feature type="transmembrane region" description="Helical" evidence="1">
    <location>
        <begin position="217"/>
        <end position="235"/>
    </location>
</feature>
<keyword evidence="1" id="KW-0812">Transmembrane</keyword>
<evidence type="ECO:0000313" key="2">
    <source>
        <dbReference type="EMBL" id="MFC3168510.1"/>
    </source>
</evidence>
<organism evidence="2 3">
    <name type="scientific">Paracoccus fontiphilus</name>
    <dbReference type="NCBI Taxonomy" id="1815556"/>
    <lineage>
        <taxon>Bacteria</taxon>
        <taxon>Pseudomonadati</taxon>
        <taxon>Pseudomonadota</taxon>
        <taxon>Alphaproteobacteria</taxon>
        <taxon>Rhodobacterales</taxon>
        <taxon>Paracoccaceae</taxon>
        <taxon>Paracoccus</taxon>
    </lineage>
</organism>
<feature type="transmembrane region" description="Helical" evidence="1">
    <location>
        <begin position="47"/>
        <end position="71"/>
    </location>
</feature>
<dbReference type="EMBL" id="JBHRTE010000040">
    <property type="protein sequence ID" value="MFC3168510.1"/>
    <property type="molecule type" value="Genomic_DNA"/>
</dbReference>
<accession>A0ABV7IHM5</accession>
<dbReference type="Proteomes" id="UP001595557">
    <property type="component" value="Unassembled WGS sequence"/>
</dbReference>
<feature type="transmembrane region" description="Helical" evidence="1">
    <location>
        <begin position="21"/>
        <end position="41"/>
    </location>
</feature>
<proteinExistence type="predicted"/>
<evidence type="ECO:0000313" key="3">
    <source>
        <dbReference type="Proteomes" id="UP001595557"/>
    </source>
</evidence>
<keyword evidence="3" id="KW-1185">Reference proteome</keyword>
<protein>
    <submittedName>
        <fullName evidence="2">Uncharacterized protein</fullName>
    </submittedName>
</protein>
<name>A0ABV7IHM5_9RHOB</name>
<keyword evidence="1" id="KW-1133">Transmembrane helix</keyword>
<dbReference type="RefSeq" id="WP_207470156.1">
    <property type="nucleotide sequence ID" value="NZ_JAFNAW010000039.1"/>
</dbReference>
<keyword evidence="1" id="KW-0472">Membrane</keyword>
<sequence length="241" mass="26120">MIALRLLRHSIWQILRPPKAMMWLVAAIPMAMALGAMLFVGQRQGGVPTAAVILTSMAALPVLVAMAGLGWHRHILPGEPLRLQRNGMGRCFRGRISGHVGSFPPDHTGHDPAFPDVVSPARRTRQDQGCRHVRHPVRIERVVRHADGLRLAHNAGGGAEQRRAGRHAVRVDRGRVRTALILGLIFALAQRGGILLIDQLAGPRTPLAHGLKYGGCLLPGALGFSLATTLWSNFAEGRALR</sequence>
<evidence type="ECO:0000256" key="1">
    <source>
        <dbReference type="SAM" id="Phobius"/>
    </source>
</evidence>
<gene>
    <name evidence="2" type="ORF">ACFOD7_10655</name>
</gene>
<reference evidence="3" key="1">
    <citation type="journal article" date="2019" name="Int. J. Syst. Evol. Microbiol.">
        <title>The Global Catalogue of Microorganisms (GCM) 10K type strain sequencing project: providing services to taxonomists for standard genome sequencing and annotation.</title>
        <authorList>
            <consortium name="The Broad Institute Genomics Platform"/>
            <consortium name="The Broad Institute Genome Sequencing Center for Infectious Disease"/>
            <person name="Wu L."/>
            <person name="Ma J."/>
        </authorList>
    </citation>
    <scope>NUCLEOTIDE SEQUENCE [LARGE SCALE GENOMIC DNA]</scope>
    <source>
        <strain evidence="3">KCTC 52239</strain>
    </source>
</reference>
<comment type="caution">
    <text evidence="2">The sequence shown here is derived from an EMBL/GenBank/DDBJ whole genome shotgun (WGS) entry which is preliminary data.</text>
</comment>
<feature type="transmembrane region" description="Helical" evidence="1">
    <location>
        <begin position="179"/>
        <end position="197"/>
    </location>
</feature>